<dbReference type="GO" id="GO:0004519">
    <property type="term" value="F:endonuclease activity"/>
    <property type="evidence" value="ECO:0007669"/>
    <property type="project" value="UniProtKB-KW"/>
</dbReference>
<dbReference type="Proteomes" id="UP000192468">
    <property type="component" value="Unassembled WGS sequence"/>
</dbReference>
<evidence type="ECO:0000313" key="1">
    <source>
        <dbReference type="EMBL" id="SMC19899.1"/>
    </source>
</evidence>
<keyword evidence="1" id="KW-0540">Nuclease</keyword>
<protein>
    <submittedName>
        <fullName evidence="1">HNH endonuclease</fullName>
    </submittedName>
</protein>
<dbReference type="EMBL" id="FWXH01000002">
    <property type="protein sequence ID" value="SMC19899.1"/>
    <property type="molecule type" value="Genomic_DNA"/>
</dbReference>
<name>A0A1W1X7J7_9CLOT</name>
<keyword evidence="1" id="KW-0378">Hydrolase</keyword>
<sequence>MKSKQINTKPKTWEWTLREELVQAIEELNIFLDYSYSDENLIEAASKNDISLDTTCFEYTGESKIKKEPICVKNKYAYPRSRKVSMNALRHANYKCEVDTTHLTFIRENSTLNYTEPHHLVPINYYSNFEVSLDVEENIVSLCCNCHKQIHLGEGFEVILEKLYNERKDLLKTVGIDISLDELIKLYRNDK</sequence>
<evidence type="ECO:0000313" key="2">
    <source>
        <dbReference type="Proteomes" id="UP000192468"/>
    </source>
</evidence>
<dbReference type="RefSeq" id="WP_242950475.1">
    <property type="nucleotide sequence ID" value="NZ_FWXH01000002.1"/>
</dbReference>
<accession>A0A1W1X7J7</accession>
<keyword evidence="2" id="KW-1185">Reference proteome</keyword>
<proteinExistence type="predicted"/>
<reference evidence="1 2" key="1">
    <citation type="submission" date="2017-04" db="EMBL/GenBank/DDBJ databases">
        <authorList>
            <person name="Afonso C.L."/>
            <person name="Miller P.J."/>
            <person name="Scott M.A."/>
            <person name="Spackman E."/>
            <person name="Goraichik I."/>
            <person name="Dimitrov K.M."/>
            <person name="Suarez D.L."/>
            <person name="Swayne D.E."/>
        </authorList>
    </citation>
    <scope>NUCLEOTIDE SEQUENCE [LARGE SCALE GENOMIC DNA]</scope>
    <source>
        <strain evidence="1 2">DSM 12555</strain>
    </source>
</reference>
<dbReference type="AlphaFoldDB" id="A0A1W1X7J7"/>
<gene>
    <name evidence="1" type="ORF">SAMN02745134_00959</name>
</gene>
<keyword evidence="1" id="KW-0255">Endonuclease</keyword>
<organism evidence="1 2">
    <name type="scientific">Clostridium acidisoli DSM 12555</name>
    <dbReference type="NCBI Taxonomy" id="1121291"/>
    <lineage>
        <taxon>Bacteria</taxon>
        <taxon>Bacillati</taxon>
        <taxon>Bacillota</taxon>
        <taxon>Clostridia</taxon>
        <taxon>Eubacteriales</taxon>
        <taxon>Clostridiaceae</taxon>
        <taxon>Clostridium</taxon>
    </lineage>
</organism>
<dbReference type="STRING" id="1121291.SAMN02745134_00959"/>